<dbReference type="PANTHER" id="PTHR30006:SF24">
    <property type="entry name" value="SLL0237 PROTEIN"/>
    <property type="match status" value="1"/>
</dbReference>
<evidence type="ECO:0000256" key="1">
    <source>
        <dbReference type="ARBA" id="ARBA00022729"/>
    </source>
</evidence>
<dbReference type="PANTHER" id="PTHR30006">
    <property type="entry name" value="THIAMINE-BINDING PERIPLASMIC PROTEIN-RELATED"/>
    <property type="match status" value="1"/>
</dbReference>
<dbReference type="SUPFAM" id="SSF53850">
    <property type="entry name" value="Periplasmic binding protein-like II"/>
    <property type="match status" value="1"/>
</dbReference>
<keyword evidence="3" id="KW-1185">Reference proteome</keyword>
<proteinExistence type="predicted"/>
<dbReference type="Gene3D" id="3.40.190.10">
    <property type="entry name" value="Periplasmic binding protein-like II"/>
    <property type="match status" value="2"/>
</dbReference>
<dbReference type="RefSeq" id="WP_197958634.1">
    <property type="nucleotide sequence ID" value="NZ_JACCHP010000003.1"/>
</dbReference>
<dbReference type="Proteomes" id="UP000807370">
    <property type="component" value="Unassembled WGS sequence"/>
</dbReference>
<dbReference type="Pfam" id="PF13343">
    <property type="entry name" value="SBP_bac_6"/>
    <property type="match status" value="1"/>
</dbReference>
<dbReference type="EMBL" id="JACCHP010000003">
    <property type="protein sequence ID" value="MBH5397247.1"/>
    <property type="molecule type" value="Genomic_DNA"/>
</dbReference>
<protein>
    <submittedName>
        <fullName evidence="2">Extracellular solute-binding protein</fullName>
    </submittedName>
</protein>
<accession>A0ABS0PK12</accession>
<keyword evidence="1" id="KW-0732">Signal</keyword>
<reference evidence="2 3" key="1">
    <citation type="submission" date="2020-07" db="EMBL/GenBank/DDBJ databases">
        <title>Bradyrhizobium diversity isolated from nodules of indigenous legumes of Western Australia.</title>
        <authorList>
            <person name="Klepa M.S."/>
        </authorList>
    </citation>
    <scope>NUCLEOTIDE SEQUENCE [LARGE SCALE GENOMIC DNA]</scope>
    <source>
        <strain evidence="2 3">CNPSo 4010</strain>
    </source>
</reference>
<evidence type="ECO:0000313" key="2">
    <source>
        <dbReference type="EMBL" id="MBH5397247.1"/>
    </source>
</evidence>
<comment type="caution">
    <text evidence="2">The sequence shown here is derived from an EMBL/GenBank/DDBJ whole genome shotgun (WGS) entry which is preliminary data.</text>
</comment>
<gene>
    <name evidence="2" type="ORF">HZZ13_05495</name>
</gene>
<sequence length="315" mass="33922">MKPLYDAAVAAGEREVVVYNPNTSANTPIFAAFSARFPTIKVVGVDLFGAKLTSRLEAEAASGQAAGDIVYTTSNDMPEYADKGFLASYAPETTAGLDEKFVGTNRMWFDWTLTVSGPFYNKSYVKPADAPKSWRELADRKWNKQISISTLQSVSGTGQALTALTIAGKLDRAWFEGLAANHPIVSQANAQAIQAVASGQATLGLDVPYHFFKAAAKKGAPFEFIFPEEGVISIPLNEAILAKAPHPNAAKLFATWLFSAEAQALLADIGMQGTMPDAPKVAGAPQGLVFNVMDWRTLISKYPAQLEMYKQVFAN</sequence>
<name>A0ABS0PK12_9BRAD</name>
<organism evidence="2 3">
    <name type="scientific">Bradyrhizobium agreste</name>
    <dbReference type="NCBI Taxonomy" id="2751811"/>
    <lineage>
        <taxon>Bacteria</taxon>
        <taxon>Pseudomonadati</taxon>
        <taxon>Pseudomonadota</taxon>
        <taxon>Alphaproteobacteria</taxon>
        <taxon>Hyphomicrobiales</taxon>
        <taxon>Nitrobacteraceae</taxon>
        <taxon>Bradyrhizobium</taxon>
    </lineage>
</organism>
<evidence type="ECO:0000313" key="3">
    <source>
        <dbReference type="Proteomes" id="UP000807370"/>
    </source>
</evidence>